<reference evidence="3 4" key="1">
    <citation type="journal article" date="2018" name="Plant J.">
        <title>Genome sequences of Chlorella sorokiniana UTEX 1602 and Micractinium conductrix SAG 241.80: implications to maltose excretion by a green alga.</title>
        <authorList>
            <person name="Arriola M.B."/>
            <person name="Velmurugan N."/>
            <person name="Zhang Y."/>
            <person name="Plunkett M.H."/>
            <person name="Hondzo H."/>
            <person name="Barney B.M."/>
        </authorList>
    </citation>
    <scope>NUCLEOTIDE SEQUENCE [LARGE SCALE GENOMIC DNA]</scope>
    <source>
        <strain evidence="4">UTEX 1602</strain>
    </source>
</reference>
<name>A0A2P6TL35_CHLSO</name>
<dbReference type="SUPFAM" id="SSF56112">
    <property type="entry name" value="Protein kinase-like (PK-like)"/>
    <property type="match status" value="1"/>
</dbReference>
<keyword evidence="4" id="KW-1185">Reference proteome</keyword>
<dbReference type="PANTHER" id="PTHR44329">
    <property type="entry name" value="SERINE/THREONINE-PROTEIN KINASE TNNI3K-RELATED"/>
    <property type="match status" value="1"/>
</dbReference>
<dbReference type="OrthoDB" id="339325at2759"/>
<dbReference type="Proteomes" id="UP000239899">
    <property type="component" value="Unassembled WGS sequence"/>
</dbReference>
<accession>A0A2P6TL35</accession>
<dbReference type="Pfam" id="PF07714">
    <property type="entry name" value="PK_Tyr_Ser-Thr"/>
    <property type="match status" value="1"/>
</dbReference>
<dbReference type="GO" id="GO:0004674">
    <property type="term" value="F:protein serine/threonine kinase activity"/>
    <property type="evidence" value="ECO:0007669"/>
    <property type="project" value="TreeGrafter"/>
</dbReference>
<dbReference type="PROSITE" id="PS00108">
    <property type="entry name" value="PROTEIN_KINASE_ST"/>
    <property type="match status" value="1"/>
</dbReference>
<evidence type="ECO:0000313" key="3">
    <source>
        <dbReference type="EMBL" id="PRW44985.1"/>
    </source>
</evidence>
<dbReference type="SMART" id="SM00220">
    <property type="entry name" value="S_TKc"/>
    <property type="match status" value="1"/>
</dbReference>
<dbReference type="Gene3D" id="1.10.510.10">
    <property type="entry name" value="Transferase(Phosphotransferase) domain 1"/>
    <property type="match status" value="1"/>
</dbReference>
<organism evidence="3 4">
    <name type="scientific">Chlorella sorokiniana</name>
    <name type="common">Freshwater green alga</name>
    <dbReference type="NCBI Taxonomy" id="3076"/>
    <lineage>
        <taxon>Eukaryota</taxon>
        <taxon>Viridiplantae</taxon>
        <taxon>Chlorophyta</taxon>
        <taxon>core chlorophytes</taxon>
        <taxon>Trebouxiophyceae</taxon>
        <taxon>Chlorellales</taxon>
        <taxon>Chlorellaceae</taxon>
        <taxon>Chlorella clade</taxon>
        <taxon>Chlorella</taxon>
    </lineage>
</organism>
<dbReference type="InterPro" id="IPR011009">
    <property type="entry name" value="Kinase-like_dom_sf"/>
</dbReference>
<feature type="region of interest" description="Disordered" evidence="1">
    <location>
        <begin position="239"/>
        <end position="287"/>
    </location>
</feature>
<dbReference type="InterPro" id="IPR000719">
    <property type="entry name" value="Prot_kinase_dom"/>
</dbReference>
<evidence type="ECO:0000259" key="2">
    <source>
        <dbReference type="PROSITE" id="PS50011"/>
    </source>
</evidence>
<dbReference type="STRING" id="3076.A0A2P6TL35"/>
<dbReference type="GO" id="GO:0005524">
    <property type="term" value="F:ATP binding"/>
    <property type="evidence" value="ECO:0007669"/>
    <property type="project" value="InterPro"/>
</dbReference>
<feature type="compositionally biased region" description="Basic and acidic residues" evidence="1">
    <location>
        <begin position="277"/>
        <end position="287"/>
    </location>
</feature>
<dbReference type="InterPro" id="IPR008271">
    <property type="entry name" value="Ser/Thr_kinase_AS"/>
</dbReference>
<evidence type="ECO:0000313" key="4">
    <source>
        <dbReference type="Proteomes" id="UP000239899"/>
    </source>
</evidence>
<protein>
    <submittedName>
        <fullName evidence="3">Serine threonine-kinase CTR1</fullName>
    </submittedName>
</protein>
<feature type="domain" description="Protein kinase" evidence="2">
    <location>
        <begin position="1"/>
        <end position="230"/>
    </location>
</feature>
<dbReference type="PROSITE" id="PS50011">
    <property type="entry name" value="PROTEIN_KINASE_DOM"/>
    <property type="match status" value="1"/>
</dbReference>
<comment type="caution">
    <text evidence="3">The sequence shown here is derived from an EMBL/GenBank/DDBJ whole genome shotgun (WGS) entry which is preliminary data.</text>
</comment>
<sequence>MVNSQEEAEEALEAARKMVGQLDGEAGLMASLRHPNCVPFFAVCHNPPCIVTDYCSCGGLDSVLAEARRLPAALAELSWPRRLSLVLDAACGMLYLHRRSVPVLHRDLKSPNILVDDSWHAKVGDFNLSRLIEESARSSSLAAMNPGAHASKASDVYSFGVVMWEGPWQIVSFVVHGGRPEVPTWQQLPGADTPQFEGLGAYIGLMQRCWAQAPEARPDFAAIVAELKTLMASLMGSSETLMSDQPSAEAEQRSSGGSATSGPASRLGRGSNVSGGDVRDSSRHRSA</sequence>
<dbReference type="InterPro" id="IPR051681">
    <property type="entry name" value="Ser/Thr_Kinases-Pseudokinases"/>
</dbReference>
<dbReference type="InterPro" id="IPR001245">
    <property type="entry name" value="Ser-Thr/Tyr_kinase_cat_dom"/>
</dbReference>
<gene>
    <name evidence="3" type="ORF">C2E21_6359</name>
</gene>
<dbReference type="AlphaFoldDB" id="A0A2P6TL35"/>
<evidence type="ECO:0000256" key="1">
    <source>
        <dbReference type="SAM" id="MobiDB-lite"/>
    </source>
</evidence>
<proteinExistence type="predicted"/>
<dbReference type="EMBL" id="LHPG02000012">
    <property type="protein sequence ID" value="PRW44985.1"/>
    <property type="molecule type" value="Genomic_DNA"/>
</dbReference>
<feature type="compositionally biased region" description="Low complexity" evidence="1">
    <location>
        <begin position="254"/>
        <end position="265"/>
    </location>
</feature>